<keyword evidence="1" id="KW-0812">Transmembrane</keyword>
<sequence length="166" mass="16302">MVGRTVTTQHCARLSSRPFSSSSSLTLIAALVATSVLAVVVSLSAIPGDAWVATDVGSSSSVATARADPVAALAVSTPATRASNLDTVASIKLIALARFAMPAALSSLPLAADTAGVGAAELADPVVAAIVAGAGVAVAGAARDPRERVTILGGVTASFLRPDRAI</sequence>
<accession>A0A9W6WZU7</accession>
<comment type="caution">
    <text evidence="2">The sequence shown here is derived from an EMBL/GenBank/DDBJ whole genome shotgun (WGS) entry which is preliminary data.</text>
</comment>
<protein>
    <submittedName>
        <fullName evidence="2">Unnamed protein product</fullName>
    </submittedName>
</protein>
<dbReference type="Proteomes" id="UP001165121">
    <property type="component" value="Unassembled WGS sequence"/>
</dbReference>
<reference evidence="2" key="1">
    <citation type="submission" date="2023-04" db="EMBL/GenBank/DDBJ databases">
        <title>Phytophthora fragariaefolia NBRC 109709.</title>
        <authorList>
            <person name="Ichikawa N."/>
            <person name="Sato H."/>
            <person name="Tonouchi N."/>
        </authorList>
    </citation>
    <scope>NUCLEOTIDE SEQUENCE</scope>
    <source>
        <strain evidence="2">NBRC 109709</strain>
    </source>
</reference>
<keyword evidence="1" id="KW-0472">Membrane</keyword>
<dbReference type="EMBL" id="BSXT01000332">
    <property type="protein sequence ID" value="GMF24521.1"/>
    <property type="molecule type" value="Genomic_DNA"/>
</dbReference>
<dbReference type="AlphaFoldDB" id="A0A9W6WZU7"/>
<organism evidence="2 3">
    <name type="scientific">Phytophthora fragariaefolia</name>
    <dbReference type="NCBI Taxonomy" id="1490495"/>
    <lineage>
        <taxon>Eukaryota</taxon>
        <taxon>Sar</taxon>
        <taxon>Stramenopiles</taxon>
        <taxon>Oomycota</taxon>
        <taxon>Peronosporomycetes</taxon>
        <taxon>Peronosporales</taxon>
        <taxon>Peronosporaceae</taxon>
        <taxon>Phytophthora</taxon>
    </lineage>
</organism>
<evidence type="ECO:0000256" key="1">
    <source>
        <dbReference type="SAM" id="Phobius"/>
    </source>
</evidence>
<evidence type="ECO:0000313" key="3">
    <source>
        <dbReference type="Proteomes" id="UP001165121"/>
    </source>
</evidence>
<keyword evidence="1" id="KW-1133">Transmembrane helix</keyword>
<gene>
    <name evidence="2" type="ORF">Pfra01_000412700</name>
</gene>
<keyword evidence="3" id="KW-1185">Reference proteome</keyword>
<feature type="transmembrane region" description="Helical" evidence="1">
    <location>
        <begin position="25"/>
        <end position="46"/>
    </location>
</feature>
<name>A0A9W6WZU7_9STRA</name>
<evidence type="ECO:0000313" key="2">
    <source>
        <dbReference type="EMBL" id="GMF24521.1"/>
    </source>
</evidence>
<proteinExistence type="predicted"/>